<dbReference type="PANTHER" id="PTHR22950:SF340">
    <property type="entry name" value="AMINO ACID TRANSPORTER TRANSMEMBRANE DOMAIN-CONTAINING PROTEIN-RELATED"/>
    <property type="match status" value="1"/>
</dbReference>
<feature type="transmembrane region" description="Helical" evidence="5">
    <location>
        <begin position="45"/>
        <end position="63"/>
    </location>
</feature>
<feature type="transmembrane region" description="Helical" evidence="5">
    <location>
        <begin position="198"/>
        <end position="219"/>
    </location>
</feature>
<feature type="transmembrane region" description="Helical" evidence="5">
    <location>
        <begin position="428"/>
        <end position="447"/>
    </location>
</feature>
<feature type="transmembrane region" description="Helical" evidence="5">
    <location>
        <begin position="279"/>
        <end position="297"/>
    </location>
</feature>
<evidence type="ECO:0000256" key="4">
    <source>
        <dbReference type="ARBA" id="ARBA00023136"/>
    </source>
</evidence>
<dbReference type="InterPro" id="IPR013057">
    <property type="entry name" value="AA_transpt_TM"/>
</dbReference>
<gene>
    <name evidence="7" type="ORF">PSYICH_LOCUS2532</name>
</gene>
<evidence type="ECO:0000259" key="6">
    <source>
        <dbReference type="Pfam" id="PF01490"/>
    </source>
</evidence>
<evidence type="ECO:0000313" key="8">
    <source>
        <dbReference type="Proteomes" id="UP001153636"/>
    </source>
</evidence>
<accession>A0A9P0G8N4</accession>
<name>A0A9P0G8N4_9CUCU</name>
<feature type="domain" description="Amino acid transporter transmembrane" evidence="6">
    <location>
        <begin position="43"/>
        <end position="445"/>
    </location>
</feature>
<dbReference type="Pfam" id="PF01490">
    <property type="entry name" value="Aa_trans"/>
    <property type="match status" value="1"/>
</dbReference>
<reference evidence="7" key="1">
    <citation type="submission" date="2022-01" db="EMBL/GenBank/DDBJ databases">
        <authorList>
            <person name="King R."/>
        </authorList>
    </citation>
    <scope>NUCLEOTIDE SEQUENCE</scope>
</reference>
<proteinExistence type="predicted"/>
<dbReference type="GO" id="GO:0005774">
    <property type="term" value="C:vacuolar membrane"/>
    <property type="evidence" value="ECO:0007669"/>
    <property type="project" value="TreeGrafter"/>
</dbReference>
<dbReference type="AlphaFoldDB" id="A0A9P0G8N4"/>
<dbReference type="OrthoDB" id="1684102at2759"/>
<sequence length="458" mass="53362">MGDISIQDYNNRIHLLQQIYFPTEVPDDDYEPYDERYLRKPLKNWEAYNLIIRGFLGTGLLLLPEAFRYSGVLVGIVDLVVVSIFVTHMYHLFMKSRITLCKILRVASLYYPQAMKFGFEAGPSCLRIFSPVIGIFVDMLCFLNQLNYLCSYLWHMSHDLERIFEIWYGQDFDHHSYVLILGPYLILAMCVTNLKVYAIFAVFSNVFTLVSLSMMIFYLTQDLPNFTLIPAFSAPSDHILFFVPALYALQSVPLVSTVELNMLKGKDFLRIPGILCQSYATLSIIYFVIGVLGYWRYEEKTVLLTHNMDVSSWLVKTSIILYFFGIYISYGLQGQIGIYVIWEHYLTLWINLRWEFLKALIEYIFRFSLFVILPMIVVIYLPTGMSLFLSIHGMCQAFLAIMFPALLDISLRWKRKKFGSCYWMFIKDLLLICLSCCLLVLSGYHGYRFCMGHPGSNW</sequence>
<keyword evidence="8" id="KW-1185">Reference proteome</keyword>
<keyword evidence="2 5" id="KW-0812">Transmembrane</keyword>
<feature type="transmembrane region" description="Helical" evidence="5">
    <location>
        <begin position="69"/>
        <end position="93"/>
    </location>
</feature>
<feature type="transmembrane region" description="Helical" evidence="5">
    <location>
        <begin position="363"/>
        <end position="381"/>
    </location>
</feature>
<feature type="transmembrane region" description="Helical" evidence="5">
    <location>
        <begin position="387"/>
        <end position="407"/>
    </location>
</feature>
<feature type="transmembrane region" description="Helical" evidence="5">
    <location>
        <begin position="239"/>
        <end position="258"/>
    </location>
</feature>
<feature type="transmembrane region" description="Helical" evidence="5">
    <location>
        <begin position="317"/>
        <end position="342"/>
    </location>
</feature>
<comment type="subcellular location">
    <subcellularLocation>
        <location evidence="1">Membrane</location>
        <topology evidence="1">Multi-pass membrane protein</topology>
    </subcellularLocation>
</comment>
<evidence type="ECO:0000256" key="5">
    <source>
        <dbReference type="SAM" id="Phobius"/>
    </source>
</evidence>
<keyword evidence="4 5" id="KW-0472">Membrane</keyword>
<dbReference type="PANTHER" id="PTHR22950">
    <property type="entry name" value="AMINO ACID TRANSPORTER"/>
    <property type="match status" value="1"/>
</dbReference>
<protein>
    <recommendedName>
        <fullName evidence="6">Amino acid transporter transmembrane domain-containing protein</fullName>
    </recommendedName>
</protein>
<organism evidence="7 8">
    <name type="scientific">Psylliodes chrysocephalus</name>
    <dbReference type="NCBI Taxonomy" id="3402493"/>
    <lineage>
        <taxon>Eukaryota</taxon>
        <taxon>Metazoa</taxon>
        <taxon>Ecdysozoa</taxon>
        <taxon>Arthropoda</taxon>
        <taxon>Hexapoda</taxon>
        <taxon>Insecta</taxon>
        <taxon>Pterygota</taxon>
        <taxon>Neoptera</taxon>
        <taxon>Endopterygota</taxon>
        <taxon>Coleoptera</taxon>
        <taxon>Polyphaga</taxon>
        <taxon>Cucujiformia</taxon>
        <taxon>Chrysomeloidea</taxon>
        <taxon>Chrysomelidae</taxon>
        <taxon>Galerucinae</taxon>
        <taxon>Alticini</taxon>
        <taxon>Psylliodes</taxon>
    </lineage>
</organism>
<evidence type="ECO:0000256" key="2">
    <source>
        <dbReference type="ARBA" id="ARBA00022692"/>
    </source>
</evidence>
<feature type="non-terminal residue" evidence="7">
    <location>
        <position position="458"/>
    </location>
</feature>
<evidence type="ECO:0000313" key="7">
    <source>
        <dbReference type="EMBL" id="CAH1101000.1"/>
    </source>
</evidence>
<dbReference type="Proteomes" id="UP001153636">
    <property type="component" value="Chromosome 11"/>
</dbReference>
<dbReference type="EMBL" id="OV651823">
    <property type="protein sequence ID" value="CAH1101000.1"/>
    <property type="molecule type" value="Genomic_DNA"/>
</dbReference>
<dbReference type="GO" id="GO:0015179">
    <property type="term" value="F:L-amino acid transmembrane transporter activity"/>
    <property type="evidence" value="ECO:0007669"/>
    <property type="project" value="TreeGrafter"/>
</dbReference>
<keyword evidence="3 5" id="KW-1133">Transmembrane helix</keyword>
<evidence type="ECO:0000256" key="1">
    <source>
        <dbReference type="ARBA" id="ARBA00004141"/>
    </source>
</evidence>
<evidence type="ECO:0000256" key="3">
    <source>
        <dbReference type="ARBA" id="ARBA00022989"/>
    </source>
</evidence>